<organism evidence="1 2">
    <name type="scientific">Cyclobacterium qasimii</name>
    <dbReference type="NCBI Taxonomy" id="1350429"/>
    <lineage>
        <taxon>Bacteria</taxon>
        <taxon>Pseudomonadati</taxon>
        <taxon>Bacteroidota</taxon>
        <taxon>Cytophagia</taxon>
        <taxon>Cytophagales</taxon>
        <taxon>Cyclobacteriaceae</taxon>
        <taxon>Cyclobacterium</taxon>
    </lineage>
</organism>
<evidence type="ECO:0000313" key="1">
    <source>
        <dbReference type="EMBL" id="GEO23995.1"/>
    </source>
</evidence>
<protein>
    <submittedName>
        <fullName evidence="1">Uncharacterized protein</fullName>
    </submittedName>
</protein>
<dbReference type="AlphaFoldDB" id="A0A512CIH2"/>
<comment type="caution">
    <text evidence="1">The sequence shown here is derived from an EMBL/GenBank/DDBJ whole genome shotgun (WGS) entry which is preliminary data.</text>
</comment>
<proteinExistence type="predicted"/>
<evidence type="ECO:0000313" key="2">
    <source>
        <dbReference type="Proteomes" id="UP000321301"/>
    </source>
</evidence>
<name>A0A512CIH2_9BACT</name>
<keyword evidence="2" id="KW-1185">Reference proteome</keyword>
<sequence>MAIKIVLPTNDNLEVSKSSSKAPSKTINTKPIVPKNGNTVVKSGMSRSKKAAAWFADHPIANNKITGGIFVLADVMSKKYAKSIKAHSTIIMGRAIDGWFKFRGFSPI</sequence>
<dbReference type="EMBL" id="BJYV01000032">
    <property type="protein sequence ID" value="GEO23995.1"/>
    <property type="molecule type" value="Genomic_DNA"/>
</dbReference>
<reference evidence="1 2" key="1">
    <citation type="submission" date="2019-07" db="EMBL/GenBank/DDBJ databases">
        <title>Whole genome shotgun sequence of Cyclobacterium qasimii NBRC 106168.</title>
        <authorList>
            <person name="Hosoyama A."/>
            <person name="Uohara A."/>
            <person name="Ohji S."/>
            <person name="Ichikawa N."/>
        </authorList>
    </citation>
    <scope>NUCLEOTIDE SEQUENCE [LARGE SCALE GENOMIC DNA]</scope>
    <source>
        <strain evidence="1 2">NBRC 106168</strain>
    </source>
</reference>
<gene>
    <name evidence="1" type="ORF">CQA01_45290</name>
</gene>
<dbReference type="Proteomes" id="UP000321301">
    <property type="component" value="Unassembled WGS sequence"/>
</dbReference>
<accession>A0A512CIH2</accession>